<feature type="domain" description="TGF-beta propeptide" evidence="2">
    <location>
        <begin position="36"/>
        <end position="101"/>
    </location>
</feature>
<dbReference type="Pfam" id="PF00688">
    <property type="entry name" value="TGFb_propeptide"/>
    <property type="match status" value="1"/>
</dbReference>
<gene>
    <name evidence="3" type="ORF">K0M31_019471</name>
</gene>
<feature type="chain" id="PRO_5041258060" description="TGF-beta propeptide domain-containing protein" evidence="1">
    <location>
        <begin position="25"/>
        <end position="152"/>
    </location>
</feature>
<accession>A0AA40G2U0</accession>
<dbReference type="InterPro" id="IPR001111">
    <property type="entry name" value="TGF-b_propeptide"/>
</dbReference>
<sequence>MVRGALLLLLLLLFGAFDVPGIERVRIRYLAKAGNTCNACRMHEEIRALSLEAIKEQILNKLGLKQAPNMTGRALPRIPPISKLMDMYGMQADQPQPLEPGISHHEEIDEYAAKTESVFALAQPRKFQNPFKDLYQFGDIYEFTTPITVTCN</sequence>
<evidence type="ECO:0000259" key="2">
    <source>
        <dbReference type="Pfam" id="PF00688"/>
    </source>
</evidence>
<evidence type="ECO:0000313" key="3">
    <source>
        <dbReference type="EMBL" id="KAK1129759.1"/>
    </source>
</evidence>
<evidence type="ECO:0000313" key="4">
    <source>
        <dbReference type="Proteomes" id="UP001177670"/>
    </source>
</evidence>
<protein>
    <recommendedName>
        <fullName evidence="2">TGF-beta propeptide domain-containing protein</fullName>
    </recommendedName>
</protein>
<dbReference type="EMBL" id="JAHYIQ010000008">
    <property type="protein sequence ID" value="KAK1129759.1"/>
    <property type="molecule type" value="Genomic_DNA"/>
</dbReference>
<keyword evidence="1" id="KW-0732">Signal</keyword>
<keyword evidence="4" id="KW-1185">Reference proteome</keyword>
<dbReference type="Gene3D" id="2.60.120.970">
    <property type="match status" value="1"/>
</dbReference>
<dbReference type="Proteomes" id="UP001177670">
    <property type="component" value="Unassembled WGS sequence"/>
</dbReference>
<comment type="caution">
    <text evidence="3">The sequence shown here is derived from an EMBL/GenBank/DDBJ whole genome shotgun (WGS) entry which is preliminary data.</text>
</comment>
<evidence type="ECO:0000256" key="1">
    <source>
        <dbReference type="SAM" id="SignalP"/>
    </source>
</evidence>
<dbReference type="AlphaFoldDB" id="A0AA40G2U0"/>
<proteinExistence type="predicted"/>
<name>A0AA40G2U0_9HYME</name>
<reference evidence="3" key="1">
    <citation type="submission" date="2021-10" db="EMBL/GenBank/DDBJ databases">
        <title>Melipona bicolor Genome sequencing and assembly.</title>
        <authorList>
            <person name="Araujo N.S."/>
            <person name="Arias M.C."/>
        </authorList>
    </citation>
    <scope>NUCLEOTIDE SEQUENCE</scope>
    <source>
        <strain evidence="3">USP_2M_L1-L4_2017</strain>
        <tissue evidence="3">Whole body</tissue>
    </source>
</reference>
<feature type="signal peptide" evidence="1">
    <location>
        <begin position="1"/>
        <end position="24"/>
    </location>
</feature>
<organism evidence="3 4">
    <name type="scientific">Melipona bicolor</name>
    <dbReference type="NCBI Taxonomy" id="60889"/>
    <lineage>
        <taxon>Eukaryota</taxon>
        <taxon>Metazoa</taxon>
        <taxon>Ecdysozoa</taxon>
        <taxon>Arthropoda</taxon>
        <taxon>Hexapoda</taxon>
        <taxon>Insecta</taxon>
        <taxon>Pterygota</taxon>
        <taxon>Neoptera</taxon>
        <taxon>Endopterygota</taxon>
        <taxon>Hymenoptera</taxon>
        <taxon>Apocrita</taxon>
        <taxon>Aculeata</taxon>
        <taxon>Apoidea</taxon>
        <taxon>Anthophila</taxon>
        <taxon>Apidae</taxon>
        <taxon>Melipona</taxon>
    </lineage>
</organism>